<dbReference type="SUPFAM" id="SSF81923">
    <property type="entry name" value="Double Clp-N motif"/>
    <property type="match status" value="1"/>
</dbReference>
<keyword evidence="7 13" id="KW-0175">Coiled coil</keyword>
<dbReference type="PRINTS" id="PR00300">
    <property type="entry name" value="CLPPROTEASEA"/>
</dbReference>
<dbReference type="Proteomes" id="UP001399917">
    <property type="component" value="Unassembled WGS sequence"/>
</dbReference>
<evidence type="ECO:0000256" key="2">
    <source>
        <dbReference type="ARBA" id="ARBA00008675"/>
    </source>
</evidence>
<dbReference type="InterPro" id="IPR027417">
    <property type="entry name" value="P-loop_NTPase"/>
</dbReference>
<dbReference type="PANTHER" id="PTHR11638">
    <property type="entry name" value="ATP-DEPENDENT CLP PROTEASE"/>
    <property type="match status" value="1"/>
</dbReference>
<evidence type="ECO:0000256" key="6">
    <source>
        <dbReference type="ARBA" id="ARBA00022840"/>
    </source>
</evidence>
<evidence type="ECO:0000256" key="4">
    <source>
        <dbReference type="ARBA" id="ARBA00022737"/>
    </source>
</evidence>
<dbReference type="Pfam" id="PF00004">
    <property type="entry name" value="AAA"/>
    <property type="match status" value="1"/>
</dbReference>
<evidence type="ECO:0000259" key="14">
    <source>
        <dbReference type="PROSITE" id="PS51903"/>
    </source>
</evidence>
<comment type="subunit">
    <text evidence="10">Homohexamer. The oligomerization is ATP-dependent.</text>
</comment>
<evidence type="ECO:0000256" key="1">
    <source>
        <dbReference type="ARBA" id="ARBA00004496"/>
    </source>
</evidence>
<dbReference type="Gene3D" id="1.10.8.60">
    <property type="match status" value="1"/>
</dbReference>
<evidence type="ECO:0000256" key="5">
    <source>
        <dbReference type="ARBA" id="ARBA00022741"/>
    </source>
</evidence>
<dbReference type="NCBIfam" id="TIGR03346">
    <property type="entry name" value="chaperone_ClpB"/>
    <property type="match status" value="1"/>
</dbReference>
<dbReference type="InterPro" id="IPR017730">
    <property type="entry name" value="Chaperonin_ClpB"/>
</dbReference>
<evidence type="ECO:0000313" key="15">
    <source>
        <dbReference type="EMBL" id="GAA3856536.1"/>
    </source>
</evidence>
<name>A0ABP7JVP7_9RHOB</name>
<dbReference type="RefSeq" id="WP_344842881.1">
    <property type="nucleotide sequence ID" value="NZ_BAABDF010000003.1"/>
</dbReference>
<evidence type="ECO:0000256" key="10">
    <source>
        <dbReference type="ARBA" id="ARBA00026057"/>
    </source>
</evidence>
<keyword evidence="6 12" id="KW-0067">ATP-binding</keyword>
<feature type="domain" description="Clp R" evidence="14">
    <location>
        <begin position="3"/>
        <end position="146"/>
    </location>
</feature>
<keyword evidence="13" id="KW-0346">Stress response</keyword>
<dbReference type="Pfam" id="PF07724">
    <property type="entry name" value="AAA_2"/>
    <property type="match status" value="1"/>
</dbReference>
<dbReference type="InterPro" id="IPR004176">
    <property type="entry name" value="Clp_R_N"/>
</dbReference>
<comment type="function">
    <text evidence="9">Part of a stress-induced multi-chaperone system, it is involved in the recovery of the cell from heat-induced damage, in cooperation with DnaK, DnaJ and GrpE. Acts before DnaK, in the processing of protein aggregates. Protein binding stimulates the ATPase activity; ATP hydrolysis unfolds the denatured protein aggregates, which probably helps expose new hydrophobic binding sites on the surface of ClpB-bound aggregates, contributing to the solubilization and refolding of denatured protein aggregates by DnaK.</text>
</comment>
<dbReference type="Pfam" id="PF10431">
    <property type="entry name" value="ClpB_D2-small"/>
    <property type="match status" value="1"/>
</dbReference>
<evidence type="ECO:0000313" key="16">
    <source>
        <dbReference type="Proteomes" id="UP001399917"/>
    </source>
</evidence>
<evidence type="ECO:0000256" key="7">
    <source>
        <dbReference type="ARBA" id="ARBA00023054"/>
    </source>
</evidence>
<dbReference type="CDD" id="cd19499">
    <property type="entry name" value="RecA-like_ClpB_Hsp104-like"/>
    <property type="match status" value="1"/>
</dbReference>
<evidence type="ECO:0000256" key="3">
    <source>
        <dbReference type="ARBA" id="ARBA00017574"/>
    </source>
</evidence>
<dbReference type="PANTHER" id="PTHR11638:SF18">
    <property type="entry name" value="HEAT SHOCK PROTEIN 104"/>
    <property type="match status" value="1"/>
</dbReference>
<dbReference type="EMBL" id="BAABDF010000003">
    <property type="protein sequence ID" value="GAA3856536.1"/>
    <property type="molecule type" value="Genomic_DNA"/>
</dbReference>
<evidence type="ECO:0000256" key="9">
    <source>
        <dbReference type="ARBA" id="ARBA00025613"/>
    </source>
</evidence>
<evidence type="ECO:0000256" key="12">
    <source>
        <dbReference type="RuleBase" id="RU004432"/>
    </source>
</evidence>
<keyword evidence="4 11" id="KW-0677">Repeat</keyword>
<keyword evidence="16" id="KW-1185">Reference proteome</keyword>
<keyword evidence="13" id="KW-0963">Cytoplasm</keyword>
<dbReference type="InterPro" id="IPR018368">
    <property type="entry name" value="ClpA/B_CS1"/>
</dbReference>
<keyword evidence="5 12" id="KW-0547">Nucleotide-binding</keyword>
<dbReference type="PROSITE" id="PS00871">
    <property type="entry name" value="CLPAB_2"/>
    <property type="match status" value="1"/>
</dbReference>
<dbReference type="InterPro" id="IPR003593">
    <property type="entry name" value="AAA+_ATPase"/>
</dbReference>
<feature type="coiled-coil region" evidence="13">
    <location>
        <begin position="412"/>
        <end position="492"/>
    </location>
</feature>
<dbReference type="InterPro" id="IPR019489">
    <property type="entry name" value="Clp_ATPase_C"/>
</dbReference>
<dbReference type="SMART" id="SM00382">
    <property type="entry name" value="AAA"/>
    <property type="match status" value="2"/>
</dbReference>
<dbReference type="Pfam" id="PF17871">
    <property type="entry name" value="AAA_lid_9"/>
    <property type="match status" value="1"/>
</dbReference>
<organism evidence="15 16">
    <name type="scientific">Celeribacter arenosi</name>
    <dbReference type="NCBI Taxonomy" id="792649"/>
    <lineage>
        <taxon>Bacteria</taxon>
        <taxon>Pseudomonadati</taxon>
        <taxon>Pseudomonadota</taxon>
        <taxon>Alphaproteobacteria</taxon>
        <taxon>Rhodobacterales</taxon>
        <taxon>Roseobacteraceae</taxon>
        <taxon>Celeribacter</taxon>
    </lineage>
</organism>
<dbReference type="PROSITE" id="PS51903">
    <property type="entry name" value="CLP_R"/>
    <property type="match status" value="1"/>
</dbReference>
<evidence type="ECO:0000256" key="11">
    <source>
        <dbReference type="PROSITE-ProRule" id="PRU01251"/>
    </source>
</evidence>
<evidence type="ECO:0000256" key="8">
    <source>
        <dbReference type="ARBA" id="ARBA00023186"/>
    </source>
</evidence>
<evidence type="ECO:0000256" key="13">
    <source>
        <dbReference type="RuleBase" id="RU362034"/>
    </source>
</evidence>
<accession>A0ABP7JVP7</accession>
<dbReference type="InterPro" id="IPR001270">
    <property type="entry name" value="ClpA/B"/>
</dbReference>
<comment type="caution">
    <text evidence="15">The sequence shown here is derived from an EMBL/GenBank/DDBJ whole genome shotgun (WGS) entry which is preliminary data.</text>
</comment>
<dbReference type="InterPro" id="IPR041546">
    <property type="entry name" value="ClpA/ClpB_AAA_lid"/>
</dbReference>
<sequence length="871" mass="95430">MDMEKFTERSRGFLQAAQTIAMRESHQALKPEHLLKALLDDEEGFATNLISRAGGDAKLVAATNDAAVAKIPRVTGDAGQTYLDQSTARVLDEAQKIAKKAGDSFVPVERLLTALAVTRSEAKASLEAGGLSAQKLNAAINDIRKGRTADTASAEDGYEALSKYARDLTEAAEQGKIDPIIGRDEEIRRSMQVLSRRTKNNPVLIGEPGVGKTAIAEGLALRIINGDVPESLRNKKLLALDMGALIAGAKYRGEFEERLKSILKEIEAAAGEIILFIDEMHTLVGAGKSDGAMDAANLIKPALARGELHCIGATTLDEYRKYVEKDAALARRFQPVMVEEPTVEDTISILRGIKEKYELHHGVRISDSALVAAATLSHRYITDRFLPDKAIDLMDEAASRLRMEVDSKPEELDQLDRQILQLQIEGEALKKEDDAASKDRLIKLEEELAGLQEKSDSLTAKWEAERSKLEGARELKEKLDRARADLEIAKREGNLAKAGELSYGVIPQLEKQLAEADEAEGDLLVEEAVRPEQIAEVVERWTGIPTSKMLEGERDKLLRMEDDLHKRVIGQEPAVRAVANAVRRARAGLNDENRPLGSFLFLGPTGVGKTELTKAVAEFLFDDDSAMVRIDMSEFMEKHAVSRLIGAPPGYVGYDEGGVLTEAVRRRPYQVVLFDEVEKAHPDVFNVLLQVLDDGVLTDGQGRTVDFKQTLIILTSNLGAQALSQLPDGAESGQAKRDVMDAVRAHFRPEFLNRLDETIIFDRLGRGDMTGIVDIQLGLLAKRLGKRNITLTINEDAKKWLADEGYDPVFGARPLKRVIQRALQDPLAELLLAGDIMDGDTIPVSVGSDGLLIGERKGASSRPKPDDATVH</sequence>
<dbReference type="SUPFAM" id="SSF52540">
    <property type="entry name" value="P-loop containing nucleoside triphosphate hydrolases"/>
    <property type="match status" value="2"/>
</dbReference>
<dbReference type="Pfam" id="PF02861">
    <property type="entry name" value="Clp_N"/>
    <property type="match status" value="1"/>
</dbReference>
<dbReference type="InterPro" id="IPR036628">
    <property type="entry name" value="Clp_N_dom_sf"/>
</dbReference>
<reference evidence="16" key="1">
    <citation type="journal article" date="2019" name="Int. J. Syst. Evol. Microbiol.">
        <title>The Global Catalogue of Microorganisms (GCM) 10K type strain sequencing project: providing services to taxonomists for standard genome sequencing and annotation.</title>
        <authorList>
            <consortium name="The Broad Institute Genomics Platform"/>
            <consortium name="The Broad Institute Genome Sequencing Center for Infectious Disease"/>
            <person name="Wu L."/>
            <person name="Ma J."/>
        </authorList>
    </citation>
    <scope>NUCLEOTIDE SEQUENCE [LARGE SCALE GENOMIC DNA]</scope>
    <source>
        <strain evidence="16">JCM 17190</strain>
    </source>
</reference>
<dbReference type="PROSITE" id="PS00870">
    <property type="entry name" value="CLPAB_1"/>
    <property type="match status" value="1"/>
</dbReference>
<dbReference type="InterPro" id="IPR050130">
    <property type="entry name" value="ClpA_ClpB"/>
</dbReference>
<dbReference type="Gene3D" id="3.40.50.300">
    <property type="entry name" value="P-loop containing nucleotide triphosphate hydrolases"/>
    <property type="match status" value="3"/>
</dbReference>
<keyword evidence="8 12" id="KW-0143">Chaperone</keyword>
<protein>
    <recommendedName>
        <fullName evidence="3 13">Chaperone protein ClpB</fullName>
    </recommendedName>
</protein>
<comment type="subunit">
    <text evidence="13">Homohexamer; The oligomerization is ATP-dependent.</text>
</comment>
<gene>
    <name evidence="13 15" type="primary">clpB</name>
    <name evidence="15" type="ORF">GCM10022404_04380</name>
</gene>
<dbReference type="Gene3D" id="1.10.1780.10">
    <property type="entry name" value="Clp, N-terminal domain"/>
    <property type="match status" value="1"/>
</dbReference>
<dbReference type="InterPro" id="IPR028299">
    <property type="entry name" value="ClpA/B_CS2"/>
</dbReference>
<comment type="subcellular location">
    <subcellularLocation>
        <location evidence="1 13">Cytoplasm</location>
    </subcellularLocation>
</comment>
<dbReference type="InterPro" id="IPR003959">
    <property type="entry name" value="ATPase_AAA_core"/>
</dbReference>
<comment type="similarity">
    <text evidence="2 12">Belongs to the ClpA/ClpB family.</text>
</comment>
<dbReference type="SMART" id="SM01086">
    <property type="entry name" value="ClpB_D2-small"/>
    <property type="match status" value="1"/>
</dbReference>
<dbReference type="CDD" id="cd00009">
    <property type="entry name" value="AAA"/>
    <property type="match status" value="1"/>
</dbReference>
<proteinExistence type="inferred from homology"/>